<sequence>MRREQIDHFEAWLIKKGGHLTGRSWLKLSALVCAMMVTGWYWLVHEPLSTGRQKMELEAEQAMEQIVAVENYQHAHLDFSGYQKELSGQQERADRALPDEMEQGRFLGLLEYTARRNHVELEQVEPGQTFQKGETCALPIKVRFRCGYFDLLSFLREAGDGERFIRIDRVAVHGDHDGLDCTVNLSVFSLPADASGDS</sequence>
<keyword evidence="1" id="KW-1133">Transmembrane helix</keyword>
<gene>
    <name evidence="2" type="primary">pilO</name>
    <name evidence="2" type="ORF">FYJ78_10900</name>
</gene>
<keyword evidence="3" id="KW-1185">Reference proteome</keyword>
<dbReference type="InterPro" id="IPR014717">
    <property type="entry name" value="Transl_elong_EF1B/ribsomal_bS6"/>
</dbReference>
<dbReference type="EMBL" id="VUNL01000013">
    <property type="protein sequence ID" value="MSV25660.1"/>
    <property type="molecule type" value="Genomic_DNA"/>
</dbReference>
<name>A0A6I2UZY9_9FIRM</name>
<feature type="transmembrane region" description="Helical" evidence="1">
    <location>
        <begin position="25"/>
        <end position="43"/>
    </location>
</feature>
<dbReference type="AlphaFoldDB" id="A0A6I2UZY9"/>
<dbReference type="Gene3D" id="3.30.70.60">
    <property type="match status" value="1"/>
</dbReference>
<keyword evidence="1" id="KW-0812">Transmembrane</keyword>
<evidence type="ECO:0000313" key="2">
    <source>
        <dbReference type="EMBL" id="MSV25660.1"/>
    </source>
</evidence>
<reference evidence="2 3" key="1">
    <citation type="submission" date="2019-08" db="EMBL/GenBank/DDBJ databases">
        <title>In-depth cultivation of the pig gut microbiome towards novel bacterial diversity and tailored functional studies.</title>
        <authorList>
            <person name="Wylensek D."/>
            <person name="Hitch T.C.A."/>
            <person name="Clavel T."/>
        </authorList>
    </citation>
    <scope>NUCLEOTIDE SEQUENCE [LARGE SCALE GENOMIC DNA]</scope>
    <source>
        <strain evidence="3">WCA-380-WT-3B3</strain>
    </source>
</reference>
<dbReference type="GO" id="GO:0043683">
    <property type="term" value="P:type IV pilus assembly"/>
    <property type="evidence" value="ECO:0007669"/>
    <property type="project" value="InterPro"/>
</dbReference>
<evidence type="ECO:0000256" key="1">
    <source>
        <dbReference type="SAM" id="Phobius"/>
    </source>
</evidence>
<dbReference type="Pfam" id="PF04350">
    <property type="entry name" value="PilO"/>
    <property type="match status" value="1"/>
</dbReference>
<keyword evidence="1" id="KW-0472">Membrane</keyword>
<dbReference type="InterPro" id="IPR007445">
    <property type="entry name" value="PilO"/>
</dbReference>
<proteinExistence type="predicted"/>
<protein>
    <submittedName>
        <fullName evidence="2">Type 4a pilus biogenesis protein PilO</fullName>
    </submittedName>
</protein>
<evidence type="ECO:0000313" key="3">
    <source>
        <dbReference type="Proteomes" id="UP000430222"/>
    </source>
</evidence>
<dbReference type="Proteomes" id="UP000430222">
    <property type="component" value="Unassembled WGS sequence"/>
</dbReference>
<dbReference type="RefSeq" id="WP_154621418.1">
    <property type="nucleotide sequence ID" value="NZ_CBCTNG010000021.1"/>
</dbReference>
<dbReference type="GO" id="GO:0043107">
    <property type="term" value="P:type IV pilus-dependent motility"/>
    <property type="evidence" value="ECO:0007669"/>
    <property type="project" value="InterPro"/>
</dbReference>
<accession>A0A6I2UZY9</accession>
<comment type="caution">
    <text evidence="2">The sequence shown here is derived from an EMBL/GenBank/DDBJ whole genome shotgun (WGS) entry which is preliminary data.</text>
</comment>
<organism evidence="2 3">
    <name type="scientific">Selenomonas montiformis</name>
    <dbReference type="NCBI Taxonomy" id="2652285"/>
    <lineage>
        <taxon>Bacteria</taxon>
        <taxon>Bacillati</taxon>
        <taxon>Bacillota</taxon>
        <taxon>Negativicutes</taxon>
        <taxon>Selenomonadales</taxon>
        <taxon>Selenomonadaceae</taxon>
        <taxon>Selenomonas</taxon>
    </lineage>
</organism>